<dbReference type="AlphaFoldDB" id="A0A835IJ05"/>
<proteinExistence type="predicted"/>
<evidence type="ECO:0000256" key="1">
    <source>
        <dbReference type="SAM" id="MobiDB-lite"/>
    </source>
</evidence>
<feature type="compositionally biased region" description="Basic and acidic residues" evidence="1">
    <location>
        <begin position="343"/>
        <end position="355"/>
    </location>
</feature>
<feature type="compositionally biased region" description="Polar residues" evidence="1">
    <location>
        <begin position="313"/>
        <end position="322"/>
    </location>
</feature>
<comment type="caution">
    <text evidence="3">The sequence shown here is derived from an EMBL/GenBank/DDBJ whole genome shotgun (WGS) entry which is preliminary data.</text>
</comment>
<feature type="domain" description="DUF4283" evidence="2">
    <location>
        <begin position="113"/>
        <end position="155"/>
    </location>
</feature>
<evidence type="ECO:0000313" key="3">
    <source>
        <dbReference type="EMBL" id="KAF9618666.1"/>
    </source>
</evidence>
<sequence>MANEGGDFVTPSQPKGQIFCPWGFLDATITPPEDRGNEEVNSIEVIDVDSTQNNRNMGKKSYANTTKTTYGRDVDTATLPTPGRQGEYPTISIQADEVDKELEFCKLSLATPLGRGYIMFHFTDETDYQRVWTQGTWVFDDQVLRLSKWTPNFSTSKENHSNALVWIRFPGLSLEYWEMKTLFSLGRAVGRPIHTDENTAKRKLGYYASVLVDVDLTQQIPEKIWVEVEGRSIKFWQKVDTGHLPKFCNHCKRVGHLVTDCRILKEELRKNNEKETNGRKEGDTEVLSRNQKRRNRRKDKHVVGIIEAGPNSEPGQVQNTAGNMGKEIGKENETSEVSIEGCEEGHSSERQKQDANAEMQDETQVEMQEESHEVVAQGMVNLHNLSHFVARNAEPVAAVEGRISLTMTGMEYP</sequence>
<gene>
    <name evidence="3" type="ORF">IFM89_002361</name>
</gene>
<dbReference type="PANTHER" id="PTHR31286:SF60">
    <property type="entry name" value="PROTEIN, PUTATIVE-RELATED"/>
    <property type="match status" value="1"/>
</dbReference>
<dbReference type="InterPro" id="IPR040256">
    <property type="entry name" value="At4g02000-like"/>
</dbReference>
<name>A0A835IJ05_9MAGN</name>
<reference evidence="3 4" key="1">
    <citation type="submission" date="2020-10" db="EMBL/GenBank/DDBJ databases">
        <title>The Coptis chinensis genome and diversification of protoberbering-type alkaloids.</title>
        <authorList>
            <person name="Wang B."/>
            <person name="Shu S."/>
            <person name="Song C."/>
            <person name="Liu Y."/>
        </authorList>
    </citation>
    <scope>NUCLEOTIDE SEQUENCE [LARGE SCALE GENOMIC DNA]</scope>
    <source>
        <strain evidence="3">HL-2020</strain>
        <tissue evidence="3">Leaf</tissue>
    </source>
</reference>
<dbReference type="Pfam" id="PF14111">
    <property type="entry name" value="DUF4283"/>
    <property type="match status" value="1"/>
</dbReference>
<protein>
    <recommendedName>
        <fullName evidence="2">DUF4283 domain-containing protein</fullName>
    </recommendedName>
</protein>
<feature type="compositionally biased region" description="Basic and acidic residues" evidence="1">
    <location>
        <begin position="272"/>
        <end position="283"/>
    </location>
</feature>
<organism evidence="3 4">
    <name type="scientific">Coptis chinensis</name>
    <dbReference type="NCBI Taxonomy" id="261450"/>
    <lineage>
        <taxon>Eukaryota</taxon>
        <taxon>Viridiplantae</taxon>
        <taxon>Streptophyta</taxon>
        <taxon>Embryophyta</taxon>
        <taxon>Tracheophyta</taxon>
        <taxon>Spermatophyta</taxon>
        <taxon>Magnoliopsida</taxon>
        <taxon>Ranunculales</taxon>
        <taxon>Ranunculaceae</taxon>
        <taxon>Coptidoideae</taxon>
        <taxon>Coptis</taxon>
    </lineage>
</organism>
<accession>A0A835IJ05</accession>
<dbReference type="EMBL" id="JADFTS010000002">
    <property type="protein sequence ID" value="KAF9618666.1"/>
    <property type="molecule type" value="Genomic_DNA"/>
</dbReference>
<dbReference type="InterPro" id="IPR025558">
    <property type="entry name" value="DUF4283"/>
</dbReference>
<dbReference type="PANTHER" id="PTHR31286">
    <property type="entry name" value="GLYCINE-RICH CELL WALL STRUCTURAL PROTEIN 1.8-LIKE"/>
    <property type="match status" value="1"/>
</dbReference>
<dbReference type="OrthoDB" id="1096772at2759"/>
<evidence type="ECO:0000313" key="4">
    <source>
        <dbReference type="Proteomes" id="UP000631114"/>
    </source>
</evidence>
<evidence type="ECO:0000259" key="2">
    <source>
        <dbReference type="Pfam" id="PF14111"/>
    </source>
</evidence>
<keyword evidence="4" id="KW-1185">Reference proteome</keyword>
<dbReference type="Proteomes" id="UP000631114">
    <property type="component" value="Unassembled WGS sequence"/>
</dbReference>
<feature type="region of interest" description="Disordered" evidence="1">
    <location>
        <begin position="272"/>
        <end position="361"/>
    </location>
</feature>
<feature type="compositionally biased region" description="Basic residues" evidence="1">
    <location>
        <begin position="290"/>
        <end position="300"/>
    </location>
</feature>